<feature type="domain" description="Response regulatory" evidence="5">
    <location>
        <begin position="251"/>
        <end position="371"/>
    </location>
</feature>
<sequence>MTMRVETPKELYWSRLVWPILWPVLMAQAALVALCLVVGLSGWWLVPSQASWSATFFLLLALLVGSSLNVAVFLTLLKQRLRAREQRVEAALGRVARTLDAEAGEAPDAAERLGDPRATLVERLDVLARLLEGQVDRWRSELDARRGAERRLADDLEAQRGRLARLATGRERAREESRLKSDYLHHLQQVLTPLMTSVGDVLASDLFRRDASEAERAAVQGLHERLADTAVLLENLGGAPVSGSQPASHGRVLIVDDGPVNLMLAQQVLERQGLQVSTATSGADALTCLNKQAYDLVFMDIYMADMDGVETCRTWRSREVDYPDRPRSVVVALTANAGDADRRRFRAAGMDDYLAKPYRPQDLLEMVKHWLPGALNQGKGA</sequence>
<reference evidence="6 7" key="1">
    <citation type="submission" date="2018-12" db="EMBL/GenBank/DDBJ databases">
        <authorList>
            <person name="Yu L."/>
        </authorList>
    </citation>
    <scope>NUCLEOTIDE SEQUENCE [LARGE SCALE GENOMIC DNA]</scope>
    <source>
        <strain evidence="6 7">11S</strain>
    </source>
</reference>
<dbReference type="PANTHER" id="PTHR45339">
    <property type="entry name" value="HYBRID SIGNAL TRANSDUCTION HISTIDINE KINASE J"/>
    <property type="match status" value="1"/>
</dbReference>
<keyword evidence="7" id="KW-1185">Reference proteome</keyword>
<evidence type="ECO:0000259" key="5">
    <source>
        <dbReference type="PROSITE" id="PS50110"/>
    </source>
</evidence>
<accession>A0A3S0K6F9</accession>
<dbReference type="InterPro" id="IPR001789">
    <property type="entry name" value="Sig_transdc_resp-reg_receiver"/>
</dbReference>
<keyword evidence="4" id="KW-0812">Transmembrane</keyword>
<feature type="modified residue" description="4-aspartylphosphate" evidence="3">
    <location>
        <position position="300"/>
    </location>
</feature>
<dbReference type="Gene3D" id="3.40.50.2300">
    <property type="match status" value="1"/>
</dbReference>
<name>A0A3S0K6F9_9GAMM</name>
<evidence type="ECO:0000313" key="6">
    <source>
        <dbReference type="EMBL" id="RTR07208.1"/>
    </source>
</evidence>
<keyword evidence="4" id="KW-0472">Membrane</keyword>
<dbReference type="SMART" id="SM00448">
    <property type="entry name" value="REC"/>
    <property type="match status" value="1"/>
</dbReference>
<dbReference type="EMBL" id="RXNS01000001">
    <property type="protein sequence ID" value="RTR07208.1"/>
    <property type="molecule type" value="Genomic_DNA"/>
</dbReference>
<evidence type="ECO:0000256" key="3">
    <source>
        <dbReference type="PROSITE-ProRule" id="PRU00169"/>
    </source>
</evidence>
<dbReference type="SUPFAM" id="SSF52172">
    <property type="entry name" value="CheY-like"/>
    <property type="match status" value="1"/>
</dbReference>
<keyword evidence="4" id="KW-1133">Transmembrane helix</keyword>
<organism evidence="6 7">
    <name type="scientific">Halomonas nitroreducens</name>
    <dbReference type="NCBI Taxonomy" id="447425"/>
    <lineage>
        <taxon>Bacteria</taxon>
        <taxon>Pseudomonadati</taxon>
        <taxon>Pseudomonadota</taxon>
        <taxon>Gammaproteobacteria</taxon>
        <taxon>Oceanospirillales</taxon>
        <taxon>Halomonadaceae</taxon>
        <taxon>Halomonas</taxon>
    </lineage>
</organism>
<dbReference type="CDD" id="cd17546">
    <property type="entry name" value="REC_hyHK_CKI1_RcsC-like"/>
    <property type="match status" value="1"/>
</dbReference>
<dbReference type="OrthoDB" id="9800897at2"/>
<keyword evidence="1 3" id="KW-0597">Phosphoprotein</keyword>
<feature type="transmembrane region" description="Helical" evidence="4">
    <location>
        <begin position="20"/>
        <end position="46"/>
    </location>
</feature>
<dbReference type="Proteomes" id="UP000267400">
    <property type="component" value="Unassembled WGS sequence"/>
</dbReference>
<dbReference type="Pfam" id="PF00072">
    <property type="entry name" value="Response_reg"/>
    <property type="match status" value="1"/>
</dbReference>
<dbReference type="PANTHER" id="PTHR45339:SF1">
    <property type="entry name" value="HYBRID SIGNAL TRANSDUCTION HISTIDINE KINASE J"/>
    <property type="match status" value="1"/>
</dbReference>
<gene>
    <name evidence="6" type="ORF">EKG36_01805</name>
</gene>
<evidence type="ECO:0000256" key="2">
    <source>
        <dbReference type="ARBA" id="ARBA00023012"/>
    </source>
</evidence>
<protein>
    <submittedName>
        <fullName evidence="6">Response regulator</fullName>
    </submittedName>
</protein>
<keyword evidence="2" id="KW-0902">Two-component regulatory system</keyword>
<dbReference type="GO" id="GO:0000160">
    <property type="term" value="P:phosphorelay signal transduction system"/>
    <property type="evidence" value="ECO:0007669"/>
    <property type="project" value="UniProtKB-KW"/>
</dbReference>
<evidence type="ECO:0000256" key="1">
    <source>
        <dbReference type="ARBA" id="ARBA00022553"/>
    </source>
</evidence>
<dbReference type="PROSITE" id="PS50110">
    <property type="entry name" value="RESPONSE_REGULATORY"/>
    <property type="match status" value="1"/>
</dbReference>
<dbReference type="AlphaFoldDB" id="A0A3S0K6F9"/>
<comment type="caution">
    <text evidence="6">The sequence shown here is derived from an EMBL/GenBank/DDBJ whole genome shotgun (WGS) entry which is preliminary data.</text>
</comment>
<dbReference type="InterPro" id="IPR011006">
    <property type="entry name" value="CheY-like_superfamily"/>
</dbReference>
<evidence type="ECO:0000256" key="4">
    <source>
        <dbReference type="SAM" id="Phobius"/>
    </source>
</evidence>
<feature type="transmembrane region" description="Helical" evidence="4">
    <location>
        <begin position="52"/>
        <end position="77"/>
    </location>
</feature>
<evidence type="ECO:0000313" key="7">
    <source>
        <dbReference type="Proteomes" id="UP000267400"/>
    </source>
</evidence>
<proteinExistence type="predicted"/>